<reference evidence="1 2" key="1">
    <citation type="journal article" date="2007" name="PLoS Genet.">
        <title>Patterns and implications of gene gain and loss in the evolution of Prochlorococcus.</title>
        <authorList>
            <person name="Kettler G.C."/>
            <person name="Martiny A.C."/>
            <person name="Huang K."/>
            <person name="Zucker J."/>
            <person name="Coleman M.L."/>
            <person name="Rodrigue S."/>
            <person name="Chen F."/>
            <person name="Lapidus A."/>
            <person name="Ferriera S."/>
            <person name="Johnson J."/>
            <person name="Steglich C."/>
            <person name="Church G.M."/>
            <person name="Richardson P."/>
            <person name="Chisholm S.W."/>
        </authorList>
    </citation>
    <scope>NUCLEOTIDE SEQUENCE [LARGE SCALE GENOMIC DNA]</scope>
    <source>
        <strain evidence="2">MIT 9211</strain>
    </source>
</reference>
<sequence length="51" mass="5879">MKRIKPEEVLPVNESFLGGAAISRSDLAMIESQEIQWSFIAHQDDYLEDRN</sequence>
<dbReference type="RefSeq" id="WP_012195971.1">
    <property type="nucleotide sequence ID" value="NC_009976.1"/>
</dbReference>
<dbReference type="KEGG" id="pmj:P9211_14191"/>
<keyword evidence="2" id="KW-1185">Reference proteome</keyword>
<protein>
    <submittedName>
        <fullName evidence="1">Uncharacterized protein</fullName>
    </submittedName>
</protein>
<dbReference type="HOGENOM" id="CLU_3102526_0_0_3"/>
<evidence type="ECO:0000313" key="2">
    <source>
        <dbReference type="Proteomes" id="UP000000788"/>
    </source>
</evidence>
<gene>
    <name evidence="1" type="ordered locus">P9211_14191</name>
</gene>
<organism evidence="1 2">
    <name type="scientific">Prochlorococcus marinus (strain MIT 9211)</name>
    <dbReference type="NCBI Taxonomy" id="93059"/>
    <lineage>
        <taxon>Bacteria</taxon>
        <taxon>Bacillati</taxon>
        <taxon>Cyanobacteriota</taxon>
        <taxon>Cyanophyceae</taxon>
        <taxon>Synechococcales</taxon>
        <taxon>Prochlorococcaceae</taxon>
        <taxon>Prochlorococcus</taxon>
    </lineage>
</organism>
<dbReference type="EMBL" id="CP000878">
    <property type="protein sequence ID" value="ABX09350.1"/>
    <property type="molecule type" value="Genomic_DNA"/>
</dbReference>
<accession>A9BBY8</accession>
<dbReference type="Proteomes" id="UP000000788">
    <property type="component" value="Chromosome"/>
</dbReference>
<dbReference type="AlphaFoldDB" id="A9BBY8"/>
<proteinExistence type="predicted"/>
<evidence type="ECO:0000313" key="1">
    <source>
        <dbReference type="EMBL" id="ABX09350.1"/>
    </source>
</evidence>
<dbReference type="STRING" id="93059.P9211_14191"/>
<name>A9BBY8_PROM4</name>